<proteinExistence type="predicted"/>
<name>A0A563E3H1_9MICO</name>
<dbReference type="OrthoDB" id="4565362at2"/>
<organism evidence="1 2">
    <name type="scientific">Leekyejoonella antrihumi</name>
    <dbReference type="NCBI Taxonomy" id="1660198"/>
    <lineage>
        <taxon>Bacteria</taxon>
        <taxon>Bacillati</taxon>
        <taxon>Actinomycetota</taxon>
        <taxon>Actinomycetes</taxon>
        <taxon>Micrococcales</taxon>
        <taxon>Dermacoccaceae</taxon>
        <taxon>Leekyejoonella</taxon>
    </lineage>
</organism>
<dbReference type="EMBL" id="VCQV01000009">
    <property type="protein sequence ID" value="TWP36793.1"/>
    <property type="molecule type" value="Genomic_DNA"/>
</dbReference>
<accession>A0A563E3H1</accession>
<reference evidence="1 2" key="2">
    <citation type="submission" date="2019-08" db="EMBL/GenBank/DDBJ databases">
        <title>Jejuicoccus antrihumi gen. nov., sp. nov., a new member of the family Dermacoccaceae isolated from a cave.</title>
        <authorList>
            <person name="Schumann P."/>
            <person name="Kim I.S."/>
        </authorList>
    </citation>
    <scope>NUCLEOTIDE SEQUENCE [LARGE SCALE GENOMIC DNA]</scope>
    <source>
        <strain evidence="1 2">C5-26</strain>
    </source>
</reference>
<dbReference type="Proteomes" id="UP000320244">
    <property type="component" value="Unassembled WGS sequence"/>
</dbReference>
<sequence>MNMASLLDQLPPGLAVALRLRNAGYPDAVIATALGIPGESVASTLEVADAKLSNLVSQTHSPSSSR</sequence>
<reference evidence="1 2" key="1">
    <citation type="submission" date="2019-05" db="EMBL/GenBank/DDBJ databases">
        <authorList>
            <person name="Lee S.D."/>
        </authorList>
    </citation>
    <scope>NUCLEOTIDE SEQUENCE [LARGE SCALE GENOMIC DNA]</scope>
    <source>
        <strain evidence="1 2">C5-26</strain>
    </source>
</reference>
<dbReference type="AlphaFoldDB" id="A0A563E3H1"/>
<keyword evidence="2" id="KW-1185">Reference proteome</keyword>
<dbReference type="Gene3D" id="1.10.10.10">
    <property type="entry name" value="Winged helix-like DNA-binding domain superfamily/Winged helix DNA-binding domain"/>
    <property type="match status" value="1"/>
</dbReference>
<gene>
    <name evidence="1" type="ORF">FGL98_08515</name>
</gene>
<protein>
    <submittedName>
        <fullName evidence="1">Uncharacterized protein</fullName>
    </submittedName>
</protein>
<dbReference type="RefSeq" id="WP_146316334.1">
    <property type="nucleotide sequence ID" value="NZ_VCQV01000009.1"/>
</dbReference>
<dbReference type="InterPro" id="IPR013324">
    <property type="entry name" value="RNA_pol_sigma_r3/r4-like"/>
</dbReference>
<comment type="caution">
    <text evidence="1">The sequence shown here is derived from an EMBL/GenBank/DDBJ whole genome shotgun (WGS) entry which is preliminary data.</text>
</comment>
<dbReference type="SUPFAM" id="SSF88659">
    <property type="entry name" value="Sigma3 and sigma4 domains of RNA polymerase sigma factors"/>
    <property type="match status" value="1"/>
</dbReference>
<evidence type="ECO:0000313" key="2">
    <source>
        <dbReference type="Proteomes" id="UP000320244"/>
    </source>
</evidence>
<dbReference type="InterPro" id="IPR036388">
    <property type="entry name" value="WH-like_DNA-bd_sf"/>
</dbReference>
<evidence type="ECO:0000313" key="1">
    <source>
        <dbReference type="EMBL" id="TWP36793.1"/>
    </source>
</evidence>